<sequence length="591" mass="65711">MRAAPNENIAMSSSYPVVFWAASGQAVTSPGWYRMEAFFCIDRHVRRVYNLDSMTDFKRLHRATREDAILGKRQTCDCERNNAGPDIEAVRERWQLGVSWILSDLFEMDSHAKAKVGGCKATKGASQLHLSEASAFSARSGRVSNGASTFLPVSEFGKTSFLQEKFAAQHRLEQSSLCPLRPSPQLSQEATNSMTTPQPPTTTTATANDNNMASNTTSGSTITAKRIAKDISTGRPACIQLHCAGREKHIYNIPSPLHVYVAIFYGSRNAATAIVQSGTITQPSKAFNSDAALKFFTSAASDSSISRSAQLSKPLSEVHLVLDLRHSPYAPNIYAHNGKTMAAFSQSKIPEWEYKFSRSLEVAVPFLIQDQSDLTNYRYGCVVLIVGKHDHEEKWRVETFRPEIQVEAHTPDAALDTVCSVLLQRMEKQPVEALTAGDLLPETLGKLQVAIMAIDIGCEGTKWEAVAIKEAMSARKAHLARLPKVRANVKHSGVDMMEYLQKKKGNGVPKDERSGWWRFVRQRGSLRKRRLLEFGLGESVSPRIVRAAQSREEQHRMDERESTASRTQAARRDVEEAKLKSPISLWIYSPP</sequence>
<dbReference type="GeneID" id="19333821"/>
<evidence type="ECO:0000256" key="1">
    <source>
        <dbReference type="SAM" id="MobiDB-lite"/>
    </source>
</evidence>
<dbReference type="AlphaFoldDB" id="M2ZNL8"/>
<dbReference type="OrthoDB" id="10442328at2759"/>
<keyword evidence="3" id="KW-1185">Reference proteome</keyword>
<feature type="compositionally biased region" description="Low complexity" evidence="1">
    <location>
        <begin position="191"/>
        <end position="218"/>
    </location>
</feature>
<evidence type="ECO:0000313" key="2">
    <source>
        <dbReference type="EMBL" id="EME80689.1"/>
    </source>
</evidence>
<reference evidence="2 3" key="1">
    <citation type="journal article" date="2012" name="PLoS Pathog.">
        <title>Diverse lifestyles and strategies of plant pathogenesis encoded in the genomes of eighteen Dothideomycetes fungi.</title>
        <authorList>
            <person name="Ohm R.A."/>
            <person name="Feau N."/>
            <person name="Henrissat B."/>
            <person name="Schoch C.L."/>
            <person name="Horwitz B.A."/>
            <person name="Barry K.W."/>
            <person name="Condon B.J."/>
            <person name="Copeland A.C."/>
            <person name="Dhillon B."/>
            <person name="Glaser F."/>
            <person name="Hesse C.N."/>
            <person name="Kosti I."/>
            <person name="LaButti K."/>
            <person name="Lindquist E.A."/>
            <person name="Lucas S."/>
            <person name="Salamov A.A."/>
            <person name="Bradshaw R.E."/>
            <person name="Ciuffetti L."/>
            <person name="Hamelin R.C."/>
            <person name="Kema G.H.J."/>
            <person name="Lawrence C."/>
            <person name="Scott J.A."/>
            <person name="Spatafora J.W."/>
            <person name="Turgeon B.G."/>
            <person name="de Wit P.J.G.M."/>
            <person name="Zhong S."/>
            <person name="Goodwin S.B."/>
            <person name="Grigoriev I.V."/>
        </authorList>
    </citation>
    <scope>NUCLEOTIDE SEQUENCE [LARGE SCALE GENOMIC DNA]</scope>
    <source>
        <strain evidence="2 3">CIRAD86</strain>
    </source>
</reference>
<feature type="region of interest" description="Disordered" evidence="1">
    <location>
        <begin position="548"/>
        <end position="578"/>
    </location>
</feature>
<dbReference type="KEGG" id="pfj:MYCFIDRAFT_177624"/>
<accession>M2ZNL8</accession>
<organism evidence="2 3">
    <name type="scientific">Pseudocercospora fijiensis (strain CIRAD86)</name>
    <name type="common">Black leaf streak disease fungus</name>
    <name type="synonym">Mycosphaerella fijiensis</name>
    <dbReference type="NCBI Taxonomy" id="383855"/>
    <lineage>
        <taxon>Eukaryota</taxon>
        <taxon>Fungi</taxon>
        <taxon>Dikarya</taxon>
        <taxon>Ascomycota</taxon>
        <taxon>Pezizomycotina</taxon>
        <taxon>Dothideomycetes</taxon>
        <taxon>Dothideomycetidae</taxon>
        <taxon>Mycosphaerellales</taxon>
        <taxon>Mycosphaerellaceae</taxon>
        <taxon>Pseudocercospora</taxon>
    </lineage>
</organism>
<proteinExistence type="predicted"/>
<evidence type="ECO:0000313" key="3">
    <source>
        <dbReference type="Proteomes" id="UP000016932"/>
    </source>
</evidence>
<dbReference type="HOGENOM" id="CLU_461603_0_0_1"/>
<dbReference type="EMBL" id="KB446561">
    <property type="protein sequence ID" value="EME80689.1"/>
    <property type="molecule type" value="Genomic_DNA"/>
</dbReference>
<dbReference type="RefSeq" id="XP_007929573.1">
    <property type="nucleotide sequence ID" value="XM_007931382.1"/>
</dbReference>
<dbReference type="Proteomes" id="UP000016932">
    <property type="component" value="Unassembled WGS sequence"/>
</dbReference>
<feature type="region of interest" description="Disordered" evidence="1">
    <location>
        <begin position="178"/>
        <end position="221"/>
    </location>
</feature>
<gene>
    <name evidence="2" type="ORF">MYCFIDRAFT_177624</name>
</gene>
<feature type="compositionally biased region" description="Basic and acidic residues" evidence="1">
    <location>
        <begin position="549"/>
        <end position="563"/>
    </location>
</feature>
<protein>
    <submittedName>
        <fullName evidence="2">Uncharacterized protein</fullName>
    </submittedName>
</protein>
<dbReference type="VEuPathDB" id="FungiDB:MYCFIDRAFT_177624"/>
<name>M2ZNL8_PSEFD</name>